<name>A0A8J4DUJ9_9ACTN</name>
<reference evidence="1" key="1">
    <citation type="submission" date="2021-01" db="EMBL/GenBank/DDBJ databases">
        <title>Whole genome shotgun sequence of Virgisporangium aliadipatigenens NBRC 105644.</title>
        <authorList>
            <person name="Komaki H."/>
            <person name="Tamura T."/>
        </authorList>
    </citation>
    <scope>NUCLEOTIDE SEQUENCE</scope>
    <source>
        <strain evidence="1">NBRC 105644</strain>
    </source>
</reference>
<dbReference type="EMBL" id="BOPF01000033">
    <property type="protein sequence ID" value="GIJ50128.1"/>
    <property type="molecule type" value="Genomic_DNA"/>
</dbReference>
<dbReference type="Proteomes" id="UP000619260">
    <property type="component" value="Unassembled WGS sequence"/>
</dbReference>
<protein>
    <submittedName>
        <fullName evidence="1">Uncharacterized protein</fullName>
    </submittedName>
</protein>
<accession>A0A8J4DUJ9</accession>
<evidence type="ECO:0000313" key="2">
    <source>
        <dbReference type="Proteomes" id="UP000619260"/>
    </source>
</evidence>
<evidence type="ECO:0000313" key="1">
    <source>
        <dbReference type="EMBL" id="GIJ50128.1"/>
    </source>
</evidence>
<keyword evidence="2" id="KW-1185">Reference proteome</keyword>
<sequence>MLSYEIQRPAGLLAVCAPVSLSPLAGAPTAHGSVGYGAVRTAPEGTLAAAQWLTVRQEAKVQGTSGFVAKPRVDVMDPVGGVRGKPPRGRSSV</sequence>
<comment type="caution">
    <text evidence="1">The sequence shown here is derived from an EMBL/GenBank/DDBJ whole genome shotgun (WGS) entry which is preliminary data.</text>
</comment>
<proteinExistence type="predicted"/>
<gene>
    <name evidence="1" type="ORF">Val02_70140</name>
</gene>
<organism evidence="1 2">
    <name type="scientific">Virgisporangium aliadipatigenens</name>
    <dbReference type="NCBI Taxonomy" id="741659"/>
    <lineage>
        <taxon>Bacteria</taxon>
        <taxon>Bacillati</taxon>
        <taxon>Actinomycetota</taxon>
        <taxon>Actinomycetes</taxon>
        <taxon>Micromonosporales</taxon>
        <taxon>Micromonosporaceae</taxon>
        <taxon>Virgisporangium</taxon>
    </lineage>
</organism>
<dbReference type="AlphaFoldDB" id="A0A8J4DUJ9"/>